<keyword evidence="3" id="KW-0675">Receptor</keyword>
<reference evidence="3 4" key="1">
    <citation type="journal article" date="2024" name="Ann. Entomol. Soc. Am.">
        <title>Genomic analyses of the southern and eastern yellowjacket wasps (Hymenoptera: Vespidae) reveal evolutionary signatures of social life.</title>
        <authorList>
            <person name="Catto M.A."/>
            <person name="Caine P.B."/>
            <person name="Orr S.E."/>
            <person name="Hunt B.G."/>
            <person name="Goodisman M.A.D."/>
        </authorList>
    </citation>
    <scope>NUCLEOTIDE SEQUENCE [LARGE SCALE GENOMIC DNA]</scope>
    <source>
        <strain evidence="3">233</strain>
        <tissue evidence="3">Head and thorax</tissue>
    </source>
</reference>
<sequence>MSDALTITLDIRPQVSVQEESEDKGPICPPLPAQYHPSAYNTTTQLHETIGNYTGITEVQPVVPLLLNTPIEQLARPIPTVQEYPANNPPPIPPPPEKYYASTEICKSPLPPLPPSPTPSTPAAMSAKASSSLTSYSAEDTLTEEEDETAECILDFPREKLNIVENLGCGYFGDVHLCEVDRFPGYDDVFRNTDSDLVVVKSLKPGSSNALRIEFQQEAKRLARLNDRNVGRLLGASLENDPMCIVLENGAYGDLNQYLQSHIAETSTVHTAKTLSSLMDAKGFELWFRKVGGTFDSTQQLGIVSREYIPMASSPVIEQLASFNGQVVIVFGTLVYMATQIASGMKYLEEMDFVHRDLATRNCLVCQNYTIKISDLGSGRNAYAADYFRIEGRPPLPIRWMAWESMLMGRHTSKSDVWAFAVTLWEILTFAREQPFEELPDHRVVENATYFYQEDERRMILPLPKNCPKEIYELMRECWQRNDVDRPNFREIHLFLQRKNLGYKPNTSNDT</sequence>
<dbReference type="PROSITE" id="PS50011">
    <property type="entry name" value="PROTEIN_KINASE_DOM"/>
    <property type="match status" value="1"/>
</dbReference>
<evidence type="ECO:0000256" key="1">
    <source>
        <dbReference type="SAM" id="MobiDB-lite"/>
    </source>
</evidence>
<feature type="region of interest" description="Disordered" evidence="1">
    <location>
        <begin position="81"/>
        <end position="144"/>
    </location>
</feature>
<dbReference type="InterPro" id="IPR020635">
    <property type="entry name" value="Tyr_kinase_cat_dom"/>
</dbReference>
<protein>
    <submittedName>
        <fullName evidence="3">Discoidin domain-containing receptor 2 isoform X2</fullName>
    </submittedName>
</protein>
<dbReference type="InterPro" id="IPR001245">
    <property type="entry name" value="Ser-Thr/Tyr_kinase_cat_dom"/>
</dbReference>
<dbReference type="PANTHER" id="PTHR24416:SF580">
    <property type="entry name" value="DISCOIDIN DOMAIN RECEPTOR, ISOFORM F"/>
    <property type="match status" value="1"/>
</dbReference>
<dbReference type="Pfam" id="PF07714">
    <property type="entry name" value="PK_Tyr_Ser-Thr"/>
    <property type="match status" value="1"/>
</dbReference>
<dbReference type="FunFam" id="1.10.510.10:FF:000053">
    <property type="entry name" value="Epithelial discoidin domain-containing receptor 1"/>
    <property type="match status" value="1"/>
</dbReference>
<dbReference type="InterPro" id="IPR011009">
    <property type="entry name" value="Kinase-like_dom_sf"/>
</dbReference>
<evidence type="ECO:0000313" key="3">
    <source>
        <dbReference type="EMBL" id="KAL2724336.1"/>
    </source>
</evidence>
<dbReference type="SMART" id="SM00219">
    <property type="entry name" value="TyrKc"/>
    <property type="match status" value="1"/>
</dbReference>
<feature type="compositionally biased region" description="Low complexity" evidence="1">
    <location>
        <begin position="121"/>
        <end position="140"/>
    </location>
</feature>
<gene>
    <name evidence="3" type="ORF">V1478_008849</name>
</gene>
<dbReference type="SUPFAM" id="SSF56112">
    <property type="entry name" value="Protein kinase-like (PK-like)"/>
    <property type="match status" value="1"/>
</dbReference>
<evidence type="ECO:0000259" key="2">
    <source>
        <dbReference type="PROSITE" id="PS50011"/>
    </source>
</evidence>
<dbReference type="AlphaFoldDB" id="A0ABD2AUP1"/>
<dbReference type="PROSITE" id="PS00109">
    <property type="entry name" value="PROTEIN_KINASE_TYR"/>
    <property type="match status" value="1"/>
</dbReference>
<dbReference type="PANTHER" id="PTHR24416">
    <property type="entry name" value="TYROSINE-PROTEIN KINASE RECEPTOR"/>
    <property type="match status" value="1"/>
</dbReference>
<comment type="caution">
    <text evidence="3">The sequence shown here is derived from an EMBL/GenBank/DDBJ whole genome shotgun (WGS) entry which is preliminary data.</text>
</comment>
<dbReference type="InterPro" id="IPR000719">
    <property type="entry name" value="Prot_kinase_dom"/>
</dbReference>
<proteinExistence type="predicted"/>
<dbReference type="Gene3D" id="3.30.200.20">
    <property type="entry name" value="Phosphorylase Kinase, domain 1"/>
    <property type="match status" value="1"/>
</dbReference>
<feature type="compositionally biased region" description="Pro residues" evidence="1">
    <location>
        <begin position="109"/>
        <end position="120"/>
    </location>
</feature>
<accession>A0ABD2AUP1</accession>
<evidence type="ECO:0000313" key="4">
    <source>
        <dbReference type="Proteomes" id="UP001607302"/>
    </source>
</evidence>
<name>A0ABD2AUP1_VESSQ</name>
<dbReference type="EMBL" id="JAUDFV010000139">
    <property type="protein sequence ID" value="KAL2724336.1"/>
    <property type="molecule type" value="Genomic_DNA"/>
</dbReference>
<feature type="compositionally biased region" description="Pro residues" evidence="1">
    <location>
        <begin position="87"/>
        <end position="97"/>
    </location>
</feature>
<dbReference type="Gene3D" id="1.10.510.10">
    <property type="entry name" value="Transferase(Phosphotransferase) domain 1"/>
    <property type="match status" value="1"/>
</dbReference>
<dbReference type="Proteomes" id="UP001607302">
    <property type="component" value="Unassembled WGS sequence"/>
</dbReference>
<keyword evidence="4" id="KW-1185">Reference proteome</keyword>
<dbReference type="InterPro" id="IPR008266">
    <property type="entry name" value="Tyr_kinase_AS"/>
</dbReference>
<organism evidence="3 4">
    <name type="scientific">Vespula squamosa</name>
    <name type="common">Southern yellow jacket</name>
    <name type="synonym">Wasp</name>
    <dbReference type="NCBI Taxonomy" id="30214"/>
    <lineage>
        <taxon>Eukaryota</taxon>
        <taxon>Metazoa</taxon>
        <taxon>Ecdysozoa</taxon>
        <taxon>Arthropoda</taxon>
        <taxon>Hexapoda</taxon>
        <taxon>Insecta</taxon>
        <taxon>Pterygota</taxon>
        <taxon>Neoptera</taxon>
        <taxon>Endopterygota</taxon>
        <taxon>Hymenoptera</taxon>
        <taxon>Apocrita</taxon>
        <taxon>Aculeata</taxon>
        <taxon>Vespoidea</taxon>
        <taxon>Vespidae</taxon>
        <taxon>Vespinae</taxon>
        <taxon>Vespula</taxon>
    </lineage>
</organism>
<dbReference type="InterPro" id="IPR050122">
    <property type="entry name" value="RTK"/>
</dbReference>
<feature type="domain" description="Protein kinase" evidence="2">
    <location>
        <begin position="161"/>
        <end position="496"/>
    </location>
</feature>